<feature type="domain" description="Flagellar hook protein FlgE/F/G-like D1" evidence="9">
    <location>
        <begin position="81"/>
        <end position="144"/>
    </location>
</feature>
<keyword evidence="10" id="KW-0969">Cilium</keyword>
<dbReference type="Proteomes" id="UP000184339">
    <property type="component" value="Unassembled WGS sequence"/>
</dbReference>
<keyword evidence="11" id="KW-1185">Reference proteome</keyword>
<dbReference type="InterPro" id="IPR010930">
    <property type="entry name" value="Flg_bb/hook_C_dom"/>
</dbReference>
<evidence type="ECO:0000256" key="3">
    <source>
        <dbReference type="ARBA" id="ARBA00023143"/>
    </source>
</evidence>
<evidence type="ECO:0000256" key="4">
    <source>
        <dbReference type="ARBA" id="ARBA00038560"/>
    </source>
</evidence>
<reference evidence="11" key="1">
    <citation type="submission" date="2016-11" db="EMBL/GenBank/DDBJ databases">
        <authorList>
            <person name="Varghese N."/>
            <person name="Submissions S."/>
        </authorList>
    </citation>
    <scope>NUCLEOTIDE SEQUENCE [LARGE SCALE GENOMIC DNA]</scope>
    <source>
        <strain evidence="11">Sac-22</strain>
    </source>
</reference>
<keyword evidence="10" id="KW-0282">Flagellum</keyword>
<feature type="domain" description="Flagellar basal-body/hook protein C-terminal" evidence="8">
    <location>
        <begin position="195"/>
        <end position="239"/>
    </location>
</feature>
<dbReference type="InterPro" id="IPR037925">
    <property type="entry name" value="FlgE/F/G-like"/>
</dbReference>
<comment type="subunit">
    <text evidence="4 6">The basal body constitutes a major portion of the flagellar organelle and consists of five rings (E,L,P,S, and M) mounted on a central rod. The rod consists of about 26 subunits of FlgG in the distal portion, and FlgB, FlgC and FlgF are thought to build up the proximal portion of the rod with about 6 subunits each.</text>
</comment>
<evidence type="ECO:0000256" key="1">
    <source>
        <dbReference type="ARBA" id="ARBA00004117"/>
    </source>
</evidence>
<dbReference type="Pfam" id="PF22692">
    <property type="entry name" value="LlgE_F_G_D1"/>
    <property type="match status" value="1"/>
</dbReference>
<dbReference type="InterPro" id="IPR001444">
    <property type="entry name" value="Flag_bb_rod_N"/>
</dbReference>
<dbReference type="Pfam" id="PF06429">
    <property type="entry name" value="Flg_bbr_C"/>
    <property type="match status" value="1"/>
</dbReference>
<evidence type="ECO:0000256" key="2">
    <source>
        <dbReference type="ARBA" id="ARBA00009677"/>
    </source>
</evidence>
<evidence type="ECO:0000259" key="9">
    <source>
        <dbReference type="Pfam" id="PF22692"/>
    </source>
</evidence>
<dbReference type="InterPro" id="IPR020013">
    <property type="entry name" value="Flagellar_FlgE/F/G"/>
</dbReference>
<dbReference type="PANTHER" id="PTHR30435:SF18">
    <property type="entry name" value="FLAGELLAR BASAL-BODY ROD PROTEIN FLGF"/>
    <property type="match status" value="1"/>
</dbReference>
<feature type="domain" description="Flagellar basal body rod protein N-terminal" evidence="7">
    <location>
        <begin position="5"/>
        <end position="35"/>
    </location>
</feature>
<dbReference type="GO" id="GO:0030694">
    <property type="term" value="C:bacterial-type flagellum basal body, rod"/>
    <property type="evidence" value="ECO:0007669"/>
    <property type="project" value="UniProtKB-UniRule"/>
</dbReference>
<comment type="similarity">
    <text evidence="2 6">Belongs to the flagella basal body rod proteins family.</text>
</comment>
<dbReference type="SUPFAM" id="SSF117143">
    <property type="entry name" value="Flagellar hook protein flgE"/>
    <property type="match status" value="1"/>
</dbReference>
<dbReference type="AlphaFoldDB" id="A0A1M7P1F6"/>
<dbReference type="STRING" id="551987.SAMN05192549_104310"/>
<name>A0A1M7P1F6_9BURK</name>
<evidence type="ECO:0000313" key="11">
    <source>
        <dbReference type="Proteomes" id="UP000184339"/>
    </source>
</evidence>
<comment type="subcellular location">
    <subcellularLocation>
        <location evidence="1 6">Bacterial flagellum basal body</location>
    </subcellularLocation>
</comment>
<dbReference type="EMBL" id="FRCX01000004">
    <property type="protein sequence ID" value="SHN10225.1"/>
    <property type="molecule type" value="Genomic_DNA"/>
</dbReference>
<dbReference type="InterPro" id="IPR053967">
    <property type="entry name" value="LlgE_F_G-like_D1"/>
</dbReference>
<dbReference type="Pfam" id="PF00460">
    <property type="entry name" value="Flg_bb_rod"/>
    <property type="match status" value="1"/>
</dbReference>
<accession>A0A1M7P1F6</accession>
<evidence type="ECO:0000256" key="5">
    <source>
        <dbReference type="ARBA" id="ARBA00040228"/>
    </source>
</evidence>
<evidence type="ECO:0000313" key="10">
    <source>
        <dbReference type="EMBL" id="SHN10225.1"/>
    </source>
</evidence>
<dbReference type="OrthoDB" id="9804559at2"/>
<keyword evidence="3 6" id="KW-0975">Bacterial flagellum</keyword>
<organism evidence="10 11">
    <name type="scientific">Duganella sacchari</name>
    <dbReference type="NCBI Taxonomy" id="551987"/>
    <lineage>
        <taxon>Bacteria</taxon>
        <taxon>Pseudomonadati</taxon>
        <taxon>Pseudomonadota</taxon>
        <taxon>Betaproteobacteria</taxon>
        <taxon>Burkholderiales</taxon>
        <taxon>Oxalobacteraceae</taxon>
        <taxon>Telluria group</taxon>
        <taxon>Duganella</taxon>
    </lineage>
</organism>
<protein>
    <recommendedName>
        <fullName evidence="5 6">Flagellar basal-body rod protein FlgF</fullName>
    </recommendedName>
</protein>
<evidence type="ECO:0000256" key="6">
    <source>
        <dbReference type="RuleBase" id="RU362116"/>
    </source>
</evidence>
<evidence type="ECO:0000259" key="7">
    <source>
        <dbReference type="Pfam" id="PF00460"/>
    </source>
</evidence>
<keyword evidence="10" id="KW-0966">Cell projection</keyword>
<evidence type="ECO:0000259" key="8">
    <source>
        <dbReference type="Pfam" id="PF06429"/>
    </source>
</evidence>
<proteinExistence type="inferred from homology"/>
<dbReference type="PANTHER" id="PTHR30435">
    <property type="entry name" value="FLAGELLAR PROTEIN"/>
    <property type="match status" value="1"/>
</dbReference>
<dbReference type="NCBIfam" id="TIGR03506">
    <property type="entry name" value="FlgEFG_subfam"/>
    <property type="match status" value="1"/>
</dbReference>
<dbReference type="RefSeq" id="WP_072784210.1">
    <property type="nucleotide sequence ID" value="NZ_FRCX01000004.1"/>
</dbReference>
<gene>
    <name evidence="10" type="ORF">SAMN05192549_104310</name>
</gene>
<dbReference type="NCBIfam" id="NF009280">
    <property type="entry name" value="PRK12640.1"/>
    <property type="match status" value="1"/>
</dbReference>
<sequence length="243" mass="25411">MDALIYTAMSGAERALRGQQVHANNLANADTTGFRANMELSAAQTVNGYGYDDRHMSQLQANSISGKTGTVKSTGRDLDVAVAGSGYLTVQTGGAGEAYTRAGNMVLDENGTLRINGNVVLGEGGPITLPDYKAIDIGADGTISIQAPGTTTMQVIDKLRLVKAEASELTKNEAGLLVPRNGGQLATDPTVVLRPGHLEGSNVSAVEEMVATMSLNRTFEIQMKLFSSTDSMTEAGNRLISGS</sequence>
<dbReference type="GO" id="GO:0071978">
    <property type="term" value="P:bacterial-type flagellum-dependent swarming motility"/>
    <property type="evidence" value="ECO:0007669"/>
    <property type="project" value="TreeGrafter"/>
</dbReference>